<dbReference type="EMBL" id="CAMXCT010001123">
    <property type="protein sequence ID" value="CAI3986984.1"/>
    <property type="molecule type" value="Genomic_DNA"/>
</dbReference>
<reference evidence="1" key="1">
    <citation type="submission" date="2022-10" db="EMBL/GenBank/DDBJ databases">
        <authorList>
            <person name="Chen Y."/>
            <person name="Dougan E. K."/>
            <person name="Chan C."/>
            <person name="Rhodes N."/>
            <person name="Thang M."/>
        </authorList>
    </citation>
    <scope>NUCLEOTIDE SEQUENCE</scope>
</reference>
<dbReference type="Proteomes" id="UP001152797">
    <property type="component" value="Unassembled WGS sequence"/>
</dbReference>
<evidence type="ECO:0000313" key="4">
    <source>
        <dbReference type="Proteomes" id="UP001152797"/>
    </source>
</evidence>
<evidence type="ECO:0000313" key="2">
    <source>
        <dbReference type="EMBL" id="CAL1140359.1"/>
    </source>
</evidence>
<dbReference type="EMBL" id="CAMXCT030001123">
    <property type="protein sequence ID" value="CAL4774296.1"/>
    <property type="molecule type" value="Genomic_DNA"/>
</dbReference>
<keyword evidence="3" id="KW-0347">Helicase</keyword>
<keyword evidence="4" id="KW-1185">Reference proteome</keyword>
<sequence length="1212" mass="136444">MAAVGPVADNHGAWLKFAPSCMSDEQWEVAAKTPEAVLSHRSCPWGGHLIKIDSKSIFIQKAPENPCDVLVRPEVQATFEGEMEMTLRCLETHAPGDALIERTNSMWILRFAAVLFGSCHDSFAYCFYHKLPVLSQHRLYKDFPEPGDCTYFALEGFWTMRRVPGSVSHYRSVLVFNTPEDKWATWASPFYSGFTNMFHKVADKVLNGPTIRDLRATDANMYSVLTLQSFNRGHPMVPQSKPCEDSVTVAAGEHLGLVSWTRFKPHEKFHLSEYMRDFMERLGHQLQTYGVMDGRKLVRYQCVVVRQQWDELRTPFFEAFQVQKAAYRRANGGTTAPSLVEDAAPRFVLRDFSCCAQPVGIKTIVRKTFIEIDEGSDHSAGCLKRSNSTEHGKVPMLGLDMDGADGSQDQQKDRRANPKFMLGVSRADPESMAAVGPVADNHGSALSSLMPLGGHLIKIDSKSIFVEKTPENPCDVLVRPEVEASRNSVLFGNCHHSFEDRIYHKFPVLSQHRLDRDFPEPGGAAYFSAEAMWINALFARFFAPSLPFDPCVRHAGRQMGNLGFAAFPCFHLYMLHSTVERVLNGPNIRDLRATDANMYMYSALTLQSFNRGHPMVPQSKPCEDSVTVAAGEHLGLVSWTRFKPHEKFHLSEYMRDFTERLGHQLQTYGVMDGRKLVRYQCVVVRQQWDELRTPFFEAFQVQKAAYRRANGGTTAPSLVEDAAPRVVLRDFSCCAQPVGIKTIVRKTFIELDEGSDHSAGCLKRSNSTGANVGFRMVSIWTRSRDCCADVESVEAQQWDTGGFTSVRGMADVAPTDNYGAWLKFAPSCMSDAQWEVAAETPEAVLSHRSCPWGGHLIKIDSKSIFIQQAPEDPTSVMVRPEVRAMVPPGLGRASGCEVDLQHLETYAPGDALIHRRNSMWILRLGAVLFGSGRHASEDRIYHKFPVSSQHRLYKDFPEPGDCSYFALESVWILRRVPGSVSHYRSVCVFTTPEDTWATWALPLFPAFTHMLHNALDRMLNGPSIRDMRAIDANMYLVLSLRSFNRGHPMIPANDPASEESFNISAGEHLGLVSWTRFKSDEKFHLSGYMRCFMERLGHQLKTYEVMDGRKLVNYQCVVVRQEWEQLRTSFYQAFKVQKAAYRHANGGTSTPSLVADAAPRFALREFSCCAQPQGIKTVVRKTFIDLDEDSDDSADCLKRSNSTGEVMTLYFV</sequence>
<dbReference type="AlphaFoldDB" id="A0A9P1C8I5"/>
<dbReference type="GO" id="GO:0004386">
    <property type="term" value="F:helicase activity"/>
    <property type="evidence" value="ECO:0007669"/>
    <property type="project" value="UniProtKB-KW"/>
</dbReference>
<reference evidence="2" key="2">
    <citation type="submission" date="2024-04" db="EMBL/GenBank/DDBJ databases">
        <authorList>
            <person name="Chen Y."/>
            <person name="Shah S."/>
            <person name="Dougan E. K."/>
            <person name="Thang M."/>
            <person name="Chan C."/>
        </authorList>
    </citation>
    <scope>NUCLEOTIDE SEQUENCE [LARGE SCALE GENOMIC DNA]</scope>
</reference>
<organism evidence="1">
    <name type="scientific">Cladocopium goreaui</name>
    <dbReference type="NCBI Taxonomy" id="2562237"/>
    <lineage>
        <taxon>Eukaryota</taxon>
        <taxon>Sar</taxon>
        <taxon>Alveolata</taxon>
        <taxon>Dinophyceae</taxon>
        <taxon>Suessiales</taxon>
        <taxon>Symbiodiniaceae</taxon>
        <taxon>Cladocopium</taxon>
    </lineage>
</organism>
<keyword evidence="3" id="KW-0547">Nucleotide-binding</keyword>
<keyword evidence="3" id="KW-0067">ATP-binding</keyword>
<comment type="caution">
    <text evidence="1">The sequence shown here is derived from an EMBL/GenBank/DDBJ whole genome shotgun (WGS) entry which is preliminary data.</text>
</comment>
<evidence type="ECO:0000313" key="3">
    <source>
        <dbReference type="EMBL" id="CAL4774296.1"/>
    </source>
</evidence>
<proteinExistence type="predicted"/>
<protein>
    <submittedName>
        <fullName evidence="3">ATP-dependent RNA helicase DHX34</fullName>
    </submittedName>
</protein>
<name>A0A9P1C8I5_9DINO</name>
<gene>
    <name evidence="1" type="ORF">C1SCF055_LOCUS14293</name>
</gene>
<dbReference type="EMBL" id="CAMXCT020001123">
    <property type="protein sequence ID" value="CAL1140359.1"/>
    <property type="molecule type" value="Genomic_DNA"/>
</dbReference>
<accession>A0A9P1C8I5</accession>
<evidence type="ECO:0000313" key="1">
    <source>
        <dbReference type="EMBL" id="CAI3986984.1"/>
    </source>
</evidence>
<keyword evidence="3" id="KW-0378">Hydrolase</keyword>